<sequence>MQITCLENDSWSESGYEEHWPKNRVGRSVGMCGNVYHRRPGKGKLGIVGIERRFQWWIKRRLEWGIQWILLERQQRFEQWLVRFQR</sequence>
<dbReference type="AlphaFoldDB" id="A0A2S8GFD5"/>
<evidence type="ECO:0000313" key="2">
    <source>
        <dbReference type="Proteomes" id="UP000239388"/>
    </source>
</evidence>
<gene>
    <name evidence="1" type="ORF">C5Y98_01115</name>
</gene>
<organism evidence="1 2">
    <name type="scientific">Blastopirellula marina</name>
    <dbReference type="NCBI Taxonomy" id="124"/>
    <lineage>
        <taxon>Bacteria</taxon>
        <taxon>Pseudomonadati</taxon>
        <taxon>Planctomycetota</taxon>
        <taxon>Planctomycetia</taxon>
        <taxon>Pirellulales</taxon>
        <taxon>Pirellulaceae</taxon>
        <taxon>Blastopirellula</taxon>
    </lineage>
</organism>
<accession>A0A2S8GFD5</accession>
<name>A0A2S8GFD5_9BACT</name>
<reference evidence="1 2" key="1">
    <citation type="submission" date="2018-02" db="EMBL/GenBank/DDBJ databases">
        <title>Comparative genomes isolates from brazilian mangrove.</title>
        <authorList>
            <person name="Araujo J.E."/>
            <person name="Taketani R.G."/>
            <person name="Silva M.C.P."/>
            <person name="Loureco M.V."/>
            <person name="Andreote F.D."/>
        </authorList>
    </citation>
    <scope>NUCLEOTIDE SEQUENCE [LARGE SCALE GENOMIC DNA]</scope>
    <source>
        <strain evidence="1 2">NAP PRIS-MGV</strain>
    </source>
</reference>
<dbReference type="Proteomes" id="UP000239388">
    <property type="component" value="Unassembled WGS sequence"/>
</dbReference>
<dbReference type="EMBL" id="PUIB01000002">
    <property type="protein sequence ID" value="PQO42784.1"/>
    <property type="molecule type" value="Genomic_DNA"/>
</dbReference>
<proteinExistence type="predicted"/>
<evidence type="ECO:0000313" key="1">
    <source>
        <dbReference type="EMBL" id="PQO42784.1"/>
    </source>
</evidence>
<comment type="caution">
    <text evidence="1">The sequence shown here is derived from an EMBL/GenBank/DDBJ whole genome shotgun (WGS) entry which is preliminary data.</text>
</comment>
<protein>
    <submittedName>
        <fullName evidence="1">Uncharacterized protein</fullName>
    </submittedName>
</protein>